<dbReference type="EMBL" id="PGGS01000007">
    <property type="protein sequence ID" value="PNH12569.1"/>
    <property type="molecule type" value="Genomic_DNA"/>
</dbReference>
<dbReference type="SUPFAM" id="SSF68906">
    <property type="entry name" value="SAP domain"/>
    <property type="match status" value="1"/>
</dbReference>
<evidence type="ECO:0000313" key="4">
    <source>
        <dbReference type="Proteomes" id="UP000236333"/>
    </source>
</evidence>
<dbReference type="Proteomes" id="UP000236333">
    <property type="component" value="Unassembled WGS sequence"/>
</dbReference>
<dbReference type="SMART" id="SM00513">
    <property type="entry name" value="SAP"/>
    <property type="match status" value="1"/>
</dbReference>
<dbReference type="OrthoDB" id="445357at2759"/>
<evidence type="ECO:0000256" key="1">
    <source>
        <dbReference type="SAM" id="Phobius"/>
    </source>
</evidence>
<keyword evidence="1" id="KW-0472">Membrane</keyword>
<accession>A0A2J8AJ74</accession>
<feature type="transmembrane region" description="Helical" evidence="1">
    <location>
        <begin position="6"/>
        <end position="25"/>
    </location>
</feature>
<dbReference type="Pfam" id="PF02037">
    <property type="entry name" value="SAP"/>
    <property type="match status" value="1"/>
</dbReference>
<keyword evidence="4" id="KW-1185">Reference proteome</keyword>
<dbReference type="InterPro" id="IPR003034">
    <property type="entry name" value="SAP_dom"/>
</dbReference>
<dbReference type="Gene3D" id="1.10.720.30">
    <property type="entry name" value="SAP domain"/>
    <property type="match status" value="1"/>
</dbReference>
<organism evidence="3 4">
    <name type="scientific">Tetrabaena socialis</name>
    <dbReference type="NCBI Taxonomy" id="47790"/>
    <lineage>
        <taxon>Eukaryota</taxon>
        <taxon>Viridiplantae</taxon>
        <taxon>Chlorophyta</taxon>
        <taxon>core chlorophytes</taxon>
        <taxon>Chlorophyceae</taxon>
        <taxon>CS clade</taxon>
        <taxon>Chlamydomonadales</taxon>
        <taxon>Tetrabaenaceae</taxon>
        <taxon>Tetrabaena</taxon>
    </lineage>
</organism>
<evidence type="ECO:0000313" key="3">
    <source>
        <dbReference type="EMBL" id="PNH12569.1"/>
    </source>
</evidence>
<dbReference type="InterPro" id="IPR036361">
    <property type="entry name" value="SAP_dom_sf"/>
</dbReference>
<comment type="caution">
    <text evidence="3">The sequence shown here is derived from an EMBL/GenBank/DDBJ whole genome shotgun (WGS) entry which is preliminary data.</text>
</comment>
<keyword evidence="1" id="KW-1133">Transmembrane helix</keyword>
<name>A0A2J8AJ74_9CHLO</name>
<keyword evidence="1" id="KW-0812">Transmembrane</keyword>
<proteinExistence type="predicted"/>
<sequence>MIGIRLHLLLLGIIICVVVYMYLVCRDVKRIEHEMHDLKLKLESTARSLEMVIQPPTVVEDVKKINKQTDTLEKVEKCKELAKCKEPEKSDEAEKCEVVDDHPEPGFVDDEGVDAISEDLRDMLTRIEEEEFSTSTAPEPFADIPVELLRMPSEVVATTTSERSISFTESELKSMKIDDIRKLLRDLNMDVTGKKDVLIARLVYAAS</sequence>
<dbReference type="AlphaFoldDB" id="A0A2J8AJ74"/>
<evidence type="ECO:0000259" key="2">
    <source>
        <dbReference type="PROSITE" id="PS50800"/>
    </source>
</evidence>
<reference evidence="3 4" key="1">
    <citation type="journal article" date="2017" name="Mol. Biol. Evol.">
        <title>The 4-celled Tetrabaena socialis nuclear genome reveals the essential components for genetic control of cell number at the origin of multicellularity in the volvocine lineage.</title>
        <authorList>
            <person name="Featherston J."/>
            <person name="Arakaki Y."/>
            <person name="Hanschen E.R."/>
            <person name="Ferris P.J."/>
            <person name="Michod R.E."/>
            <person name="Olson B.J.S.C."/>
            <person name="Nozaki H."/>
            <person name="Durand P.M."/>
        </authorList>
    </citation>
    <scope>NUCLEOTIDE SEQUENCE [LARGE SCALE GENOMIC DNA]</scope>
    <source>
        <strain evidence="3 4">NIES-571</strain>
    </source>
</reference>
<gene>
    <name evidence="3" type="ORF">TSOC_000535</name>
</gene>
<feature type="domain" description="SAP" evidence="2">
    <location>
        <begin position="172"/>
        <end position="206"/>
    </location>
</feature>
<protein>
    <recommendedName>
        <fullName evidence="2">SAP domain-containing protein</fullName>
    </recommendedName>
</protein>
<dbReference type="PROSITE" id="PS50800">
    <property type="entry name" value="SAP"/>
    <property type="match status" value="1"/>
</dbReference>